<dbReference type="SUPFAM" id="SSF51182">
    <property type="entry name" value="RmlC-like cupins"/>
    <property type="match status" value="1"/>
</dbReference>
<evidence type="ECO:0000256" key="5">
    <source>
        <dbReference type="ARBA" id="ARBA00023004"/>
    </source>
</evidence>
<reference evidence="7 8" key="1">
    <citation type="submission" date="2015-03" db="EMBL/GenBank/DDBJ databases">
        <title>Draft Genome Sequence of Burkholderia andropogonis type strain ICMP2807, isolated from Sorghum bicolor.</title>
        <authorList>
            <person name="Lopes-Santos L."/>
            <person name="Castro D.B."/>
            <person name="Ottoboni L.M."/>
            <person name="Park D."/>
            <person name="Weirc B.S."/>
            <person name="Destefano S.A."/>
        </authorList>
    </citation>
    <scope>NUCLEOTIDE SEQUENCE [LARGE SCALE GENOMIC DNA]</scope>
    <source>
        <strain evidence="7 8">ICMP2807</strain>
    </source>
</reference>
<dbReference type="PANTHER" id="PTHR12918">
    <property type="entry name" value="CYSTEINE DIOXYGENASE"/>
    <property type="match status" value="1"/>
</dbReference>
<evidence type="ECO:0000256" key="2">
    <source>
        <dbReference type="ARBA" id="ARBA00022723"/>
    </source>
</evidence>
<dbReference type="GO" id="GO:0016702">
    <property type="term" value="F:oxidoreductase activity, acting on single donors with incorporation of molecular oxygen, incorporation of two atoms of oxygen"/>
    <property type="evidence" value="ECO:0007669"/>
    <property type="project" value="InterPro"/>
</dbReference>
<evidence type="ECO:0000256" key="6">
    <source>
        <dbReference type="PIRSR" id="PIRSR610300-51"/>
    </source>
</evidence>
<proteinExistence type="inferred from homology"/>
<name>A0A0F5JVQ8_9BURK</name>
<dbReference type="OrthoDB" id="7059163at2"/>
<dbReference type="RefSeq" id="WP_046153813.1">
    <property type="nucleotide sequence ID" value="NZ_CADFGU010000009.1"/>
</dbReference>
<protein>
    <submittedName>
        <fullName evidence="7">Cysteine dioxygenase</fullName>
    </submittedName>
</protein>
<keyword evidence="5 6" id="KW-0408">Iron</keyword>
<dbReference type="InterPro" id="IPR014710">
    <property type="entry name" value="RmlC-like_jellyroll"/>
</dbReference>
<evidence type="ECO:0000256" key="3">
    <source>
        <dbReference type="ARBA" id="ARBA00022964"/>
    </source>
</evidence>
<dbReference type="InterPro" id="IPR011051">
    <property type="entry name" value="RmlC_Cupin_sf"/>
</dbReference>
<dbReference type="GO" id="GO:0008198">
    <property type="term" value="F:ferrous iron binding"/>
    <property type="evidence" value="ECO:0007669"/>
    <property type="project" value="TreeGrafter"/>
</dbReference>
<dbReference type="Proteomes" id="UP000033618">
    <property type="component" value="Unassembled WGS sequence"/>
</dbReference>
<dbReference type="STRING" id="28092.WM40_20195"/>
<accession>A0A0F5JVQ8</accession>
<dbReference type="PATRIC" id="fig|28092.6.peg.4748"/>
<keyword evidence="3 7" id="KW-0223">Dioxygenase</keyword>
<keyword evidence="2 6" id="KW-0479">Metal-binding</keyword>
<organism evidence="7 8">
    <name type="scientific">Robbsia andropogonis</name>
    <dbReference type="NCBI Taxonomy" id="28092"/>
    <lineage>
        <taxon>Bacteria</taxon>
        <taxon>Pseudomonadati</taxon>
        <taxon>Pseudomonadota</taxon>
        <taxon>Betaproteobacteria</taxon>
        <taxon>Burkholderiales</taxon>
        <taxon>Burkholderiaceae</taxon>
        <taxon>Robbsia</taxon>
    </lineage>
</organism>
<dbReference type="EMBL" id="LAQU01000028">
    <property type="protein sequence ID" value="KKB61951.1"/>
    <property type="molecule type" value="Genomic_DNA"/>
</dbReference>
<keyword evidence="8" id="KW-1185">Reference proteome</keyword>
<comment type="similarity">
    <text evidence="1">Belongs to the cysteine dioxygenase family.</text>
</comment>
<evidence type="ECO:0000313" key="7">
    <source>
        <dbReference type="EMBL" id="KKB61951.1"/>
    </source>
</evidence>
<evidence type="ECO:0000256" key="1">
    <source>
        <dbReference type="ARBA" id="ARBA00006622"/>
    </source>
</evidence>
<evidence type="ECO:0000256" key="4">
    <source>
        <dbReference type="ARBA" id="ARBA00023002"/>
    </source>
</evidence>
<evidence type="ECO:0000313" key="8">
    <source>
        <dbReference type="Proteomes" id="UP000033618"/>
    </source>
</evidence>
<feature type="binding site" evidence="6">
    <location>
        <position position="72"/>
    </location>
    <ligand>
        <name>Fe cation</name>
        <dbReference type="ChEBI" id="CHEBI:24875"/>
        <note>catalytic</note>
    </ligand>
</feature>
<comment type="caution">
    <text evidence="7">The sequence shown here is derived from an EMBL/GenBank/DDBJ whole genome shotgun (WGS) entry which is preliminary data.</text>
</comment>
<gene>
    <name evidence="7" type="ORF">WM40_20195</name>
</gene>
<sequence>MEAAAVARGEAALLARCTDALRRLIAVDDWLPDAYAQPSADRYQQFLLYRDPAARFSVVSFVWGPGQRTPIHDHTVWGLIGMLRGAEASESFARTSSGAVVATGHDVILRPGTVEAVSPTIGDIHRVSNLYQDQTSISIHVYGADIGQVARWVYPEDGGAPKHFISGYSNGTLPPLLDTL</sequence>
<dbReference type="PANTHER" id="PTHR12918:SF1">
    <property type="entry name" value="CYSTEINE DIOXYGENASE TYPE 1"/>
    <property type="match status" value="1"/>
</dbReference>
<feature type="binding site" evidence="6">
    <location>
        <position position="125"/>
    </location>
    <ligand>
        <name>Fe cation</name>
        <dbReference type="ChEBI" id="CHEBI:24875"/>
        <note>catalytic</note>
    </ligand>
</feature>
<keyword evidence="4" id="KW-0560">Oxidoreductase</keyword>
<feature type="binding site" evidence="6">
    <location>
        <position position="74"/>
    </location>
    <ligand>
        <name>Fe cation</name>
        <dbReference type="ChEBI" id="CHEBI:24875"/>
        <note>catalytic</note>
    </ligand>
</feature>
<dbReference type="InterPro" id="IPR010300">
    <property type="entry name" value="CDO_1"/>
</dbReference>
<dbReference type="Gene3D" id="2.60.120.10">
    <property type="entry name" value="Jelly Rolls"/>
    <property type="match status" value="1"/>
</dbReference>
<dbReference type="CDD" id="cd10548">
    <property type="entry name" value="cupin_CDO"/>
    <property type="match status" value="1"/>
</dbReference>
<dbReference type="Pfam" id="PF05995">
    <property type="entry name" value="CDO_I"/>
    <property type="match status" value="1"/>
</dbReference>
<dbReference type="AlphaFoldDB" id="A0A0F5JVQ8"/>